<evidence type="ECO:0000313" key="12">
    <source>
        <dbReference type="Proteomes" id="UP000317289"/>
    </source>
</evidence>
<dbReference type="InterPro" id="IPR019734">
    <property type="entry name" value="TPR_rpt"/>
</dbReference>
<dbReference type="OrthoDB" id="977000at2"/>
<feature type="domain" description="Histidine kinase" evidence="9">
    <location>
        <begin position="617"/>
        <end position="704"/>
    </location>
</feature>
<evidence type="ECO:0000313" key="10">
    <source>
        <dbReference type="EMBL" id="MRX69149.1"/>
    </source>
</evidence>
<dbReference type="PANTHER" id="PTHR24421:SF10">
    <property type="entry name" value="NITRATE_NITRITE SENSOR PROTEIN NARQ"/>
    <property type="match status" value="1"/>
</dbReference>
<evidence type="ECO:0000256" key="6">
    <source>
        <dbReference type="PROSITE-ProRule" id="PRU00339"/>
    </source>
</evidence>
<protein>
    <recommendedName>
        <fullName evidence="2">histidine kinase</fullName>
        <ecNumber evidence="2">2.7.13.3</ecNumber>
    </recommendedName>
</protein>
<evidence type="ECO:0000256" key="8">
    <source>
        <dbReference type="SAM" id="Phobius"/>
    </source>
</evidence>
<reference evidence="10 13" key="2">
    <citation type="submission" date="2019-11" db="EMBL/GenBank/DDBJ databases">
        <title>Flavobacterium resistens genome.</title>
        <authorList>
            <person name="Wilson V.M."/>
            <person name="Newman J.D."/>
        </authorList>
    </citation>
    <scope>NUCLEOTIDE SEQUENCE [LARGE SCALE GENOMIC DNA]</scope>
    <source>
        <strain evidence="10 13">DSM 19382</strain>
    </source>
</reference>
<evidence type="ECO:0000259" key="9">
    <source>
        <dbReference type="PROSITE" id="PS50109"/>
    </source>
</evidence>
<keyword evidence="4 10" id="KW-0418">Kinase</keyword>
<reference evidence="11 12" key="1">
    <citation type="submission" date="2017-05" db="EMBL/GenBank/DDBJ databases">
        <authorList>
            <person name="Varghese N."/>
            <person name="Submissions S."/>
        </authorList>
    </citation>
    <scope>NUCLEOTIDE SEQUENCE [LARGE SCALE GENOMIC DNA]</scope>
    <source>
        <strain evidence="11 12">DSM 19382</strain>
    </source>
</reference>
<feature type="transmembrane region" description="Helical" evidence="8">
    <location>
        <begin position="6"/>
        <end position="22"/>
    </location>
</feature>
<feature type="repeat" description="TPR" evidence="6">
    <location>
        <begin position="222"/>
        <end position="255"/>
    </location>
</feature>
<keyword evidence="5" id="KW-0902">Two-component regulatory system</keyword>
<keyword evidence="8" id="KW-0472">Membrane</keyword>
<dbReference type="Gene3D" id="1.25.40.10">
    <property type="entry name" value="Tetratricopeptide repeat domain"/>
    <property type="match status" value="1"/>
</dbReference>
<dbReference type="InterPro" id="IPR036890">
    <property type="entry name" value="HATPase_C_sf"/>
</dbReference>
<dbReference type="Pfam" id="PF13181">
    <property type="entry name" value="TPR_8"/>
    <property type="match status" value="2"/>
</dbReference>
<dbReference type="InterPro" id="IPR011990">
    <property type="entry name" value="TPR-like_helical_dom_sf"/>
</dbReference>
<accession>A0A521E8H7</accession>
<keyword evidence="8" id="KW-1133">Transmembrane helix</keyword>
<keyword evidence="7" id="KW-0175">Coiled coil</keyword>
<dbReference type="InterPro" id="IPR050482">
    <property type="entry name" value="Sensor_HK_TwoCompSys"/>
</dbReference>
<evidence type="ECO:0000256" key="3">
    <source>
        <dbReference type="ARBA" id="ARBA00022679"/>
    </source>
</evidence>
<dbReference type="EC" id="2.7.13.3" evidence="2"/>
<dbReference type="InterPro" id="IPR005467">
    <property type="entry name" value="His_kinase_dom"/>
</dbReference>
<organism evidence="11 12">
    <name type="scientific">Flavobacterium resistens</name>
    <dbReference type="NCBI Taxonomy" id="443612"/>
    <lineage>
        <taxon>Bacteria</taxon>
        <taxon>Pseudomonadati</taxon>
        <taxon>Bacteroidota</taxon>
        <taxon>Flavobacteriia</taxon>
        <taxon>Flavobacteriales</taxon>
        <taxon>Flavobacteriaceae</taxon>
        <taxon>Flavobacterium</taxon>
    </lineage>
</organism>
<keyword evidence="3" id="KW-0808">Transferase</keyword>
<dbReference type="SMART" id="SM00387">
    <property type="entry name" value="HATPase_c"/>
    <property type="match status" value="1"/>
</dbReference>
<keyword evidence="6" id="KW-0802">TPR repeat</keyword>
<keyword evidence="8" id="KW-0812">Transmembrane</keyword>
<dbReference type="CDD" id="cd16917">
    <property type="entry name" value="HATPase_UhpB-NarQ-NarX-like"/>
    <property type="match status" value="1"/>
</dbReference>
<dbReference type="Gene3D" id="3.30.565.10">
    <property type="entry name" value="Histidine kinase-like ATPase, C-terminal domain"/>
    <property type="match status" value="1"/>
</dbReference>
<dbReference type="EMBL" id="WKKG01000007">
    <property type="protein sequence ID" value="MRX69149.1"/>
    <property type="molecule type" value="Genomic_DNA"/>
</dbReference>
<dbReference type="SUPFAM" id="SSF48452">
    <property type="entry name" value="TPR-like"/>
    <property type="match status" value="2"/>
</dbReference>
<sequence length="713" mass="82829">MCRKAVNLLTAFFCVYSFIIFGKTQKKQLKKKCKILLLLFFVLFACNKNAKSDQDLTSPKDSLPIYFSLANENNLPLSVKQNYNQKALRVILDQEDDSLNKVNLFKIANRYYNMSDWKGYLKTTNLILERAQRSKDSVHMAKAYTYLGDYYDSQSISDSAFLYYFKAEKFYLKMNDQYNLAKTFLNKASLQYNEGDFFESEIAVFKALSSLKKQKKVNDLYYESYNLLGILYNEREEFEKALEFQNKALQILDDKSIPLELQYRAASLNNIGFIYMNMKNYSQAKVFFERGLREKNLFEDRAGLYAILLDNLGYSKFKRRESAQLPDLFYRSLRIRDSLGLSSGVVSCKIHLSEYFAFKKDTFKALQFSKQALALSRTSSKLVNTLEALKQTATIDPKNASIYSVEYIQLNDKMLKAERKMGEKFSRIEYETNEIKDQNSNLQEKNRTLVYVFSICTLVGLFFYVYKTQQAKNRELLFKQQHQIANEDIYNLMISQQNEIELTRIKEKKKVAQELHDGVLGRMFGVRISLDSLDKVDEAQASAKRKKYLTELKHIEEDIREISHDLNREKSELINNFVAILMKLFEDQRNTYDSKLITTFDSNIKWDLVSNIVKINLYRIIQEALQNCNKYADADTITVEFKSEINYLVLSIADDGVGFNAKRTKNGIGLHNIQYRATECKGTVTIKSAKGEGTLLVVKVPIDQKINLHNNDI</sequence>
<dbReference type="SMART" id="SM00028">
    <property type="entry name" value="TPR"/>
    <property type="match status" value="4"/>
</dbReference>
<dbReference type="GO" id="GO:0004673">
    <property type="term" value="F:protein histidine kinase activity"/>
    <property type="evidence" value="ECO:0007669"/>
    <property type="project" value="UniProtKB-EC"/>
</dbReference>
<dbReference type="Pfam" id="PF02518">
    <property type="entry name" value="HATPase_c"/>
    <property type="match status" value="1"/>
</dbReference>
<dbReference type="Proteomes" id="UP000317289">
    <property type="component" value="Unassembled WGS sequence"/>
</dbReference>
<dbReference type="Gene3D" id="1.20.5.1930">
    <property type="match status" value="1"/>
</dbReference>
<evidence type="ECO:0000256" key="2">
    <source>
        <dbReference type="ARBA" id="ARBA00012438"/>
    </source>
</evidence>
<dbReference type="PANTHER" id="PTHR24421">
    <property type="entry name" value="NITRATE/NITRITE SENSOR PROTEIN NARX-RELATED"/>
    <property type="match status" value="1"/>
</dbReference>
<dbReference type="AlphaFoldDB" id="A0A521E8H7"/>
<evidence type="ECO:0000256" key="1">
    <source>
        <dbReference type="ARBA" id="ARBA00000085"/>
    </source>
</evidence>
<keyword evidence="13" id="KW-1185">Reference proteome</keyword>
<evidence type="ECO:0000256" key="7">
    <source>
        <dbReference type="SAM" id="Coils"/>
    </source>
</evidence>
<name>A0A521E8H7_9FLAO</name>
<evidence type="ECO:0000256" key="5">
    <source>
        <dbReference type="ARBA" id="ARBA00023012"/>
    </source>
</evidence>
<evidence type="ECO:0000313" key="11">
    <source>
        <dbReference type="EMBL" id="SMO79470.1"/>
    </source>
</evidence>
<gene>
    <name evidence="10" type="ORF">GJU42_14355</name>
    <name evidence="11" type="ORF">SAMN06265349_104166</name>
</gene>
<dbReference type="PROSITE" id="PS50005">
    <property type="entry name" value="TPR"/>
    <property type="match status" value="1"/>
</dbReference>
<dbReference type="EMBL" id="FXTA01000004">
    <property type="protein sequence ID" value="SMO79470.1"/>
    <property type="molecule type" value="Genomic_DNA"/>
</dbReference>
<dbReference type="InterPro" id="IPR003594">
    <property type="entry name" value="HATPase_dom"/>
</dbReference>
<evidence type="ECO:0000313" key="13">
    <source>
        <dbReference type="Proteomes" id="UP000468990"/>
    </source>
</evidence>
<dbReference type="Proteomes" id="UP000468990">
    <property type="component" value="Unassembled WGS sequence"/>
</dbReference>
<proteinExistence type="predicted"/>
<dbReference type="SUPFAM" id="SSF55874">
    <property type="entry name" value="ATPase domain of HSP90 chaperone/DNA topoisomerase II/histidine kinase"/>
    <property type="match status" value="1"/>
</dbReference>
<comment type="catalytic activity">
    <reaction evidence="1">
        <text>ATP + protein L-histidine = ADP + protein N-phospho-L-histidine.</text>
        <dbReference type="EC" id="2.7.13.3"/>
    </reaction>
</comment>
<feature type="transmembrane region" description="Helical" evidence="8">
    <location>
        <begin position="448"/>
        <end position="466"/>
    </location>
</feature>
<evidence type="ECO:0000256" key="4">
    <source>
        <dbReference type="ARBA" id="ARBA00022777"/>
    </source>
</evidence>
<dbReference type="GO" id="GO:0000160">
    <property type="term" value="P:phosphorelay signal transduction system"/>
    <property type="evidence" value="ECO:0007669"/>
    <property type="project" value="UniProtKB-KW"/>
</dbReference>
<feature type="coiled-coil region" evidence="7">
    <location>
        <begin position="545"/>
        <end position="572"/>
    </location>
</feature>
<dbReference type="PROSITE" id="PS50109">
    <property type="entry name" value="HIS_KIN"/>
    <property type="match status" value="1"/>
</dbReference>